<dbReference type="InterPro" id="IPR035901">
    <property type="entry name" value="GIY-YIG_endonuc_sf"/>
</dbReference>
<name>A0A0N0MD77_9HYPH</name>
<dbReference type="SMART" id="SM00465">
    <property type="entry name" value="GIYc"/>
    <property type="match status" value="1"/>
</dbReference>
<dbReference type="AlphaFoldDB" id="A0A0N0MD77"/>
<dbReference type="Proteomes" id="UP000037822">
    <property type="component" value="Unassembled WGS sequence"/>
</dbReference>
<comment type="similarity">
    <text evidence="1">Belongs to the UPF0213 family.</text>
</comment>
<evidence type="ECO:0000259" key="2">
    <source>
        <dbReference type="PROSITE" id="PS50164"/>
    </source>
</evidence>
<dbReference type="PATRIC" id="fig|1526658.3.peg.3196"/>
<dbReference type="OrthoDB" id="287318at2"/>
<evidence type="ECO:0000256" key="1">
    <source>
        <dbReference type="ARBA" id="ARBA00007435"/>
    </source>
</evidence>
<dbReference type="SUPFAM" id="SSF82771">
    <property type="entry name" value="GIY-YIG endonuclease"/>
    <property type="match status" value="1"/>
</dbReference>
<dbReference type="PROSITE" id="PS50164">
    <property type="entry name" value="GIY_YIG"/>
    <property type="match status" value="1"/>
</dbReference>
<gene>
    <name evidence="3" type="ORF">AE618_04290</name>
</gene>
<dbReference type="PANTHER" id="PTHR34477:SF5">
    <property type="entry name" value="BSL5627 PROTEIN"/>
    <property type="match status" value="1"/>
</dbReference>
<comment type="caution">
    <text evidence="3">The sequence shown here is derived from an EMBL/GenBank/DDBJ whole genome shotgun (WGS) entry which is preliminary data.</text>
</comment>
<dbReference type="Gene3D" id="3.40.1440.10">
    <property type="entry name" value="GIY-YIG endonuclease"/>
    <property type="match status" value="1"/>
</dbReference>
<dbReference type="EMBL" id="LGSZ01000022">
    <property type="protein sequence ID" value="KPH82145.1"/>
    <property type="molecule type" value="Genomic_DNA"/>
</dbReference>
<dbReference type="RefSeq" id="WP_054207804.1">
    <property type="nucleotide sequence ID" value="NZ_LGSZ01000022.1"/>
</dbReference>
<accession>A0A0N0MD77</accession>
<feature type="domain" description="GIY-YIG" evidence="2">
    <location>
        <begin position="1"/>
        <end position="75"/>
    </location>
</feature>
<dbReference type="CDD" id="cd10448">
    <property type="entry name" value="GIY-YIG_unchar_3"/>
    <property type="match status" value="1"/>
</dbReference>
<dbReference type="InterPro" id="IPR050190">
    <property type="entry name" value="UPF0213_domain"/>
</dbReference>
<dbReference type="Pfam" id="PF01541">
    <property type="entry name" value="GIY-YIG"/>
    <property type="match status" value="1"/>
</dbReference>
<dbReference type="PANTHER" id="PTHR34477">
    <property type="entry name" value="UPF0213 PROTEIN YHBQ"/>
    <property type="match status" value="1"/>
</dbReference>
<sequence>MWVYLLASKKGGTLYVGVTNSLSRRVSEHRDGRGSEFAARHGALRLVYAEHFDTPDEAIAQEKRIKHWRRSWKIALIERANLDWNDLYPTTHLD</sequence>
<reference evidence="3 4" key="1">
    <citation type="submission" date="2015-07" db="EMBL/GenBank/DDBJ databases">
        <title>Whole genome sequencing of Bosea vaviloviae isolated from cave pool.</title>
        <authorList>
            <person name="Tan N.E.H."/>
            <person name="Lee Y.P."/>
            <person name="Gan H.M."/>
            <person name="Barton H."/>
            <person name="Savka M.A."/>
        </authorList>
    </citation>
    <scope>NUCLEOTIDE SEQUENCE [LARGE SCALE GENOMIC DNA]</scope>
    <source>
        <strain evidence="3 4">SD260</strain>
    </source>
</reference>
<dbReference type="InterPro" id="IPR000305">
    <property type="entry name" value="GIY-YIG_endonuc"/>
</dbReference>
<evidence type="ECO:0000313" key="3">
    <source>
        <dbReference type="EMBL" id="KPH82145.1"/>
    </source>
</evidence>
<organism evidence="3 4">
    <name type="scientific">Bosea vaviloviae</name>
    <dbReference type="NCBI Taxonomy" id="1526658"/>
    <lineage>
        <taxon>Bacteria</taxon>
        <taxon>Pseudomonadati</taxon>
        <taxon>Pseudomonadota</taxon>
        <taxon>Alphaproteobacteria</taxon>
        <taxon>Hyphomicrobiales</taxon>
        <taxon>Boseaceae</taxon>
        <taxon>Bosea</taxon>
    </lineage>
</organism>
<keyword evidence="4" id="KW-1185">Reference proteome</keyword>
<proteinExistence type="inferred from homology"/>
<protein>
    <recommendedName>
        <fullName evidence="2">GIY-YIG domain-containing protein</fullName>
    </recommendedName>
</protein>
<evidence type="ECO:0000313" key="4">
    <source>
        <dbReference type="Proteomes" id="UP000037822"/>
    </source>
</evidence>